<evidence type="ECO:0000256" key="9">
    <source>
        <dbReference type="SAM" id="Phobius"/>
    </source>
</evidence>
<feature type="transmembrane region" description="Helical" evidence="9">
    <location>
        <begin position="231"/>
        <end position="252"/>
    </location>
</feature>
<evidence type="ECO:0000313" key="12">
    <source>
        <dbReference type="Proteomes" id="UP000216033"/>
    </source>
</evidence>
<keyword evidence="4 11" id="KW-0808">Transferase</keyword>
<keyword evidence="5 9" id="KW-0812">Transmembrane</keyword>
<evidence type="ECO:0000256" key="7">
    <source>
        <dbReference type="ARBA" id="ARBA00023136"/>
    </source>
</evidence>
<dbReference type="SUPFAM" id="SSF53448">
    <property type="entry name" value="Nucleotide-diphospho-sugar transferases"/>
    <property type="match status" value="1"/>
</dbReference>
<comment type="similarity">
    <text evidence="8">Belongs to the glycosyltransferase 2 family. GtrB subfamily.</text>
</comment>
<proteinExistence type="inferred from homology"/>
<evidence type="ECO:0000256" key="8">
    <source>
        <dbReference type="ARBA" id="ARBA00038152"/>
    </source>
</evidence>
<dbReference type="EMBL" id="NDFP01000015">
    <property type="protein sequence ID" value="PAL21082.1"/>
    <property type="molecule type" value="Genomic_DNA"/>
</dbReference>
<evidence type="ECO:0000259" key="10">
    <source>
        <dbReference type="Pfam" id="PF00535"/>
    </source>
</evidence>
<protein>
    <submittedName>
        <fullName evidence="11">Glycosyltransferase</fullName>
    </submittedName>
</protein>
<name>A0A270B7T2_9PROT</name>
<dbReference type="InterPro" id="IPR029044">
    <property type="entry name" value="Nucleotide-diphossugar_trans"/>
</dbReference>
<keyword evidence="7 9" id="KW-0472">Membrane</keyword>
<evidence type="ECO:0000313" key="11">
    <source>
        <dbReference type="EMBL" id="PAL21082.1"/>
    </source>
</evidence>
<evidence type="ECO:0000256" key="4">
    <source>
        <dbReference type="ARBA" id="ARBA00022679"/>
    </source>
</evidence>
<dbReference type="PANTHER" id="PTHR48090:SF1">
    <property type="entry name" value="PROPHAGE BACTOPRENOL GLUCOSYL TRANSFERASE HOMOLOG"/>
    <property type="match status" value="1"/>
</dbReference>
<reference evidence="11 12" key="1">
    <citation type="submission" date="2017-04" db="EMBL/GenBank/DDBJ databases">
        <title>Kefir bacterial isolates.</title>
        <authorList>
            <person name="Kim Y."/>
            <person name="Blasche S."/>
            <person name="Patil K.R."/>
        </authorList>
    </citation>
    <scope>NUCLEOTIDE SEQUENCE [LARGE SCALE GENOMIC DNA]</scope>
    <source>
        <strain evidence="11 12">KR-2</strain>
    </source>
</reference>
<feature type="transmembrane region" description="Helical" evidence="9">
    <location>
        <begin position="264"/>
        <end position="289"/>
    </location>
</feature>
<dbReference type="AlphaFoldDB" id="A0A270B7T2"/>
<sequence length="316" mass="35051">MPSLISLVVPFYNEGNGVDLFAQTILPVLTAIPDTEWELVCVDDGSKDDTLRRLIALARQNSQFKIVELSRNFGKEAAMTAGLDAATGAAVIVIDADLQDPPELIPQMITAWQEGAEVVLGRRVDRSSDSAAKRLTASWFYSLHNRLSKIKIPSNVGDFRLMDRCVVDALQQLPERQRFMKGLYAWVGFRTVTLDYVRAARNAGESKFSGVALWNFALEGLTSFSTLPIRIWTYLGTVGAICALMYGLFIVGRTLFMGNTVPGYASLFFAVTFFGSIQIISIGMLGEYIGRIYMETKQRPIYLVRKIHQTPASPTT</sequence>
<dbReference type="PANTHER" id="PTHR48090">
    <property type="entry name" value="UNDECAPRENYL-PHOSPHATE 4-DEOXY-4-FORMAMIDO-L-ARABINOSE TRANSFERASE-RELATED"/>
    <property type="match status" value="1"/>
</dbReference>
<keyword evidence="6 9" id="KW-1133">Transmembrane helix</keyword>
<keyword evidence="12" id="KW-1185">Reference proteome</keyword>
<gene>
    <name evidence="11" type="ORF">B9K05_11990</name>
</gene>
<dbReference type="GO" id="GO:0016757">
    <property type="term" value="F:glycosyltransferase activity"/>
    <property type="evidence" value="ECO:0007669"/>
    <property type="project" value="UniProtKB-KW"/>
</dbReference>
<keyword evidence="2" id="KW-1003">Cell membrane</keyword>
<dbReference type="CDD" id="cd04187">
    <property type="entry name" value="DPM1_like_bac"/>
    <property type="match status" value="1"/>
</dbReference>
<dbReference type="Gene3D" id="3.90.550.10">
    <property type="entry name" value="Spore Coat Polysaccharide Biosynthesis Protein SpsA, Chain A"/>
    <property type="match status" value="1"/>
</dbReference>
<evidence type="ECO:0000256" key="3">
    <source>
        <dbReference type="ARBA" id="ARBA00022676"/>
    </source>
</evidence>
<comment type="subcellular location">
    <subcellularLocation>
        <location evidence="1">Cell membrane</location>
        <topology evidence="1">Multi-pass membrane protein</topology>
    </subcellularLocation>
</comment>
<keyword evidence="3" id="KW-0328">Glycosyltransferase</keyword>
<dbReference type="STRING" id="1231343.Absy_057_021"/>
<feature type="domain" description="Glycosyltransferase 2-like" evidence="10">
    <location>
        <begin position="6"/>
        <end position="167"/>
    </location>
</feature>
<accession>A0A270B7T2</accession>
<dbReference type="InterPro" id="IPR050256">
    <property type="entry name" value="Glycosyltransferase_2"/>
</dbReference>
<dbReference type="GO" id="GO:0005886">
    <property type="term" value="C:plasma membrane"/>
    <property type="evidence" value="ECO:0007669"/>
    <property type="project" value="UniProtKB-SubCell"/>
</dbReference>
<evidence type="ECO:0000256" key="5">
    <source>
        <dbReference type="ARBA" id="ARBA00022692"/>
    </source>
</evidence>
<evidence type="ECO:0000256" key="1">
    <source>
        <dbReference type="ARBA" id="ARBA00004651"/>
    </source>
</evidence>
<dbReference type="Pfam" id="PF00535">
    <property type="entry name" value="Glycos_transf_2"/>
    <property type="match status" value="1"/>
</dbReference>
<organism evidence="11 12">
    <name type="scientific">Acetobacter syzygii</name>
    <dbReference type="NCBI Taxonomy" id="146476"/>
    <lineage>
        <taxon>Bacteria</taxon>
        <taxon>Pseudomonadati</taxon>
        <taxon>Pseudomonadota</taxon>
        <taxon>Alphaproteobacteria</taxon>
        <taxon>Acetobacterales</taxon>
        <taxon>Acetobacteraceae</taxon>
        <taxon>Acetobacter</taxon>
    </lineage>
</organism>
<dbReference type="FunFam" id="3.90.550.10:FF:000079">
    <property type="entry name" value="Probable glycosyl transferase"/>
    <property type="match status" value="1"/>
</dbReference>
<dbReference type="InterPro" id="IPR001173">
    <property type="entry name" value="Glyco_trans_2-like"/>
</dbReference>
<dbReference type="OrthoDB" id="9807795at2"/>
<evidence type="ECO:0000256" key="2">
    <source>
        <dbReference type="ARBA" id="ARBA00022475"/>
    </source>
</evidence>
<dbReference type="RefSeq" id="WP_095351865.1">
    <property type="nucleotide sequence ID" value="NZ_NDFO01000016.1"/>
</dbReference>
<evidence type="ECO:0000256" key="6">
    <source>
        <dbReference type="ARBA" id="ARBA00022989"/>
    </source>
</evidence>
<comment type="caution">
    <text evidence="11">The sequence shown here is derived from an EMBL/GenBank/DDBJ whole genome shotgun (WGS) entry which is preliminary data.</text>
</comment>
<dbReference type="Proteomes" id="UP000216033">
    <property type="component" value="Unassembled WGS sequence"/>
</dbReference>